<dbReference type="AlphaFoldDB" id="X0X2P3"/>
<comment type="caution">
    <text evidence="1">The sequence shown here is derived from an EMBL/GenBank/DDBJ whole genome shotgun (WGS) entry which is preliminary data.</text>
</comment>
<accession>X0X2P3</accession>
<sequence length="114" mass="13109">MKLKVKILKLLAGKPVCMIHEKTALEMSLHIDNRVLIKKRKKRIISIVNIVSNIIKPNEIAVSDKIVKHLKLKNRDFVDVEITEHPNSINLIKKKLKGDELNKKQIMTIVNDIS</sequence>
<protein>
    <submittedName>
        <fullName evidence="1">Uncharacterized protein</fullName>
    </submittedName>
</protein>
<dbReference type="EMBL" id="BARS01036819">
    <property type="protein sequence ID" value="GAG19276.1"/>
    <property type="molecule type" value="Genomic_DNA"/>
</dbReference>
<gene>
    <name evidence="1" type="ORF">S01H1_56537</name>
</gene>
<evidence type="ECO:0000313" key="1">
    <source>
        <dbReference type="EMBL" id="GAG19276.1"/>
    </source>
</evidence>
<reference evidence="1" key="1">
    <citation type="journal article" date="2014" name="Front. Microbiol.">
        <title>High frequency of phylogenetically diverse reductive dehalogenase-homologous genes in deep subseafloor sedimentary metagenomes.</title>
        <authorList>
            <person name="Kawai M."/>
            <person name="Futagami T."/>
            <person name="Toyoda A."/>
            <person name="Takaki Y."/>
            <person name="Nishi S."/>
            <person name="Hori S."/>
            <person name="Arai W."/>
            <person name="Tsubouchi T."/>
            <person name="Morono Y."/>
            <person name="Uchiyama I."/>
            <person name="Ito T."/>
            <person name="Fujiyama A."/>
            <person name="Inagaki F."/>
            <person name="Takami H."/>
        </authorList>
    </citation>
    <scope>NUCLEOTIDE SEQUENCE</scope>
    <source>
        <strain evidence="1">Expedition CK06-06</strain>
    </source>
</reference>
<proteinExistence type="predicted"/>
<name>X0X2P3_9ZZZZ</name>
<feature type="non-terminal residue" evidence="1">
    <location>
        <position position="114"/>
    </location>
</feature>
<organism evidence="1">
    <name type="scientific">marine sediment metagenome</name>
    <dbReference type="NCBI Taxonomy" id="412755"/>
    <lineage>
        <taxon>unclassified sequences</taxon>
        <taxon>metagenomes</taxon>
        <taxon>ecological metagenomes</taxon>
    </lineage>
</organism>
<dbReference type="Gene3D" id="2.40.40.20">
    <property type="match status" value="1"/>
</dbReference>